<feature type="signal peptide" evidence="2">
    <location>
        <begin position="1"/>
        <end position="26"/>
    </location>
</feature>
<keyword evidence="2" id="KW-0732">Signal</keyword>
<evidence type="ECO:0000256" key="2">
    <source>
        <dbReference type="SAM" id="SignalP"/>
    </source>
</evidence>
<evidence type="ECO:0000256" key="1">
    <source>
        <dbReference type="SAM" id="MobiDB-lite"/>
    </source>
</evidence>
<dbReference type="Proteomes" id="UP000030755">
    <property type="component" value="Unassembled WGS sequence"/>
</dbReference>
<feature type="chain" id="PRO_5001705863" evidence="2">
    <location>
        <begin position="27"/>
        <end position="372"/>
    </location>
</feature>
<accession>A0A075B4M7</accession>
<protein>
    <submittedName>
        <fullName evidence="3">Uncharacterized protein</fullName>
    </submittedName>
</protein>
<sequence>MEKKYVIVFISTLLLVLSLAFTLSFGGSPEQKHLEKKSSSRKNGQNQNKSNSYPANRSNENEGISGKDEHKINNVPYVPHEKDEDDYFTRFNIRKLPSGVLVGEANLPTGTVYLGFEKIDDDKGSWYDYATFAQNFIHFSGISSNKATKYMEIQASRRTEWHEKFNGKTREILDGAGGGVAGFVFSIGDYVAYISSEPITGKYNFGEMNSPIPVSYIDSLKPLIMVVRSTNVCKDHLDTLGFSYYENRGIFRNPINLLENPARHKGLSMLLHSFTMAAQKALNAENAETLWMNVAPFMSMQDILEKTLLKNAKPDEYFVKDDTKENEEKISHANLPDALFQGSRFPLGILDVPYLIKESVLLRLYESIITKS</sequence>
<dbReference type="AlphaFoldDB" id="A0A075B4M7"/>
<organism evidence="3 4">
    <name type="scientific">Rozella allomycis (strain CSF55)</name>
    <dbReference type="NCBI Taxonomy" id="988480"/>
    <lineage>
        <taxon>Eukaryota</taxon>
        <taxon>Fungi</taxon>
        <taxon>Fungi incertae sedis</taxon>
        <taxon>Cryptomycota</taxon>
        <taxon>Cryptomycota incertae sedis</taxon>
        <taxon>Rozella</taxon>
    </lineage>
</organism>
<dbReference type="EMBL" id="KE560601">
    <property type="protein sequence ID" value="EPZ36307.1"/>
    <property type="molecule type" value="Genomic_DNA"/>
</dbReference>
<feature type="compositionally biased region" description="Polar residues" evidence="1">
    <location>
        <begin position="41"/>
        <end position="62"/>
    </location>
</feature>
<keyword evidence="4" id="KW-1185">Reference proteome</keyword>
<reference evidence="3 4" key="1">
    <citation type="journal article" date="2013" name="Curr. Biol.">
        <title>Shared signatures of parasitism and phylogenomics unite Cryptomycota and microsporidia.</title>
        <authorList>
            <person name="James T.Y."/>
            <person name="Pelin A."/>
            <person name="Bonen L."/>
            <person name="Ahrendt S."/>
            <person name="Sain D."/>
            <person name="Corradi N."/>
            <person name="Stajich J.E."/>
        </authorList>
    </citation>
    <scope>NUCLEOTIDE SEQUENCE [LARGE SCALE GENOMIC DNA]</scope>
    <source>
        <strain evidence="3 4">CSF55</strain>
    </source>
</reference>
<feature type="region of interest" description="Disordered" evidence="1">
    <location>
        <begin position="29"/>
        <end position="74"/>
    </location>
</feature>
<evidence type="ECO:0000313" key="4">
    <source>
        <dbReference type="Proteomes" id="UP000030755"/>
    </source>
</evidence>
<dbReference type="HOGENOM" id="CLU_744244_0_0_1"/>
<proteinExistence type="predicted"/>
<name>A0A075B4M7_ROZAC</name>
<evidence type="ECO:0000313" key="3">
    <source>
        <dbReference type="EMBL" id="EPZ36307.1"/>
    </source>
</evidence>
<gene>
    <name evidence="3" type="ORF">O9G_004677</name>
</gene>